<dbReference type="GO" id="GO:0046872">
    <property type="term" value="F:metal ion binding"/>
    <property type="evidence" value="ECO:0007669"/>
    <property type="project" value="UniProtKB-KW"/>
</dbReference>
<dbReference type="EMBL" id="LRBP01000001">
    <property type="protein sequence ID" value="OII75365.1"/>
    <property type="molecule type" value="Genomic_DNA"/>
</dbReference>
<dbReference type="AlphaFoldDB" id="A0A1J4MR44"/>
<keyword evidence="4" id="KW-0808">Transferase</keyword>
<organism evidence="14 15">
    <name type="scientific">Cryptosporidium ubiquitum</name>
    <dbReference type="NCBI Taxonomy" id="857276"/>
    <lineage>
        <taxon>Eukaryota</taxon>
        <taxon>Sar</taxon>
        <taxon>Alveolata</taxon>
        <taxon>Apicomplexa</taxon>
        <taxon>Conoidasida</taxon>
        <taxon>Coccidia</taxon>
        <taxon>Eucoccidiorida</taxon>
        <taxon>Eimeriorina</taxon>
        <taxon>Cryptosporidiidae</taxon>
        <taxon>Cryptosporidium</taxon>
    </lineage>
</organism>
<comment type="caution">
    <text evidence="14">The sequence shown here is derived from an EMBL/GenBank/DDBJ whole genome shotgun (WGS) entry which is preliminary data.</text>
</comment>
<dbReference type="EC" id="2.7.11.1" evidence="2"/>
<dbReference type="Proteomes" id="UP000186176">
    <property type="component" value="Unassembled WGS sequence"/>
</dbReference>
<keyword evidence="3" id="KW-0723">Serine/threonine-protein kinase</keyword>
<feature type="region of interest" description="Disordered" evidence="12">
    <location>
        <begin position="650"/>
        <end position="678"/>
    </location>
</feature>
<dbReference type="InterPro" id="IPR000687">
    <property type="entry name" value="RIO_kinase"/>
</dbReference>
<feature type="domain" description="RIO kinase" evidence="13">
    <location>
        <begin position="46"/>
        <end position="342"/>
    </location>
</feature>
<dbReference type="VEuPathDB" id="CryptoDB:cubi_01886"/>
<gene>
    <name evidence="14" type="ORF">cubi_01886</name>
</gene>
<dbReference type="Gene3D" id="3.30.200.20">
    <property type="entry name" value="Phosphorylase Kinase, domain 1"/>
    <property type="match status" value="1"/>
</dbReference>
<evidence type="ECO:0000256" key="12">
    <source>
        <dbReference type="SAM" id="MobiDB-lite"/>
    </source>
</evidence>
<dbReference type="GeneID" id="39978677"/>
<keyword evidence="8" id="KW-0067">ATP-binding</keyword>
<keyword evidence="15" id="KW-1185">Reference proteome</keyword>
<accession>A0A1J4MR44</accession>
<dbReference type="InterPro" id="IPR018934">
    <property type="entry name" value="RIO_dom"/>
</dbReference>
<evidence type="ECO:0000256" key="2">
    <source>
        <dbReference type="ARBA" id="ARBA00012513"/>
    </source>
</evidence>
<keyword evidence="9" id="KW-0460">Magnesium</keyword>
<evidence type="ECO:0000313" key="15">
    <source>
        <dbReference type="Proteomes" id="UP000186176"/>
    </source>
</evidence>
<dbReference type="RefSeq" id="XP_028876372.1">
    <property type="nucleotide sequence ID" value="XM_029018898.1"/>
</dbReference>
<dbReference type="GO" id="GO:0004674">
    <property type="term" value="F:protein serine/threonine kinase activity"/>
    <property type="evidence" value="ECO:0007669"/>
    <property type="project" value="UniProtKB-KW"/>
</dbReference>
<evidence type="ECO:0000256" key="9">
    <source>
        <dbReference type="ARBA" id="ARBA00022842"/>
    </source>
</evidence>
<dbReference type="GO" id="GO:0005524">
    <property type="term" value="F:ATP binding"/>
    <property type="evidence" value="ECO:0007669"/>
    <property type="project" value="UniProtKB-KW"/>
</dbReference>
<evidence type="ECO:0000313" key="14">
    <source>
        <dbReference type="EMBL" id="OII75365.1"/>
    </source>
</evidence>
<dbReference type="PANTHER" id="PTHR45723">
    <property type="entry name" value="SERINE/THREONINE-PROTEIN KINASE RIO1"/>
    <property type="match status" value="1"/>
</dbReference>
<evidence type="ECO:0000256" key="4">
    <source>
        <dbReference type="ARBA" id="ARBA00022679"/>
    </source>
</evidence>
<proteinExistence type="inferred from homology"/>
<feature type="compositionally biased region" description="Basic residues" evidence="12">
    <location>
        <begin position="658"/>
        <end position="678"/>
    </location>
</feature>
<comment type="catalytic activity">
    <reaction evidence="10">
        <text>L-threonyl-[protein] + ATP = O-phospho-L-threonyl-[protein] + ADP + H(+)</text>
        <dbReference type="Rhea" id="RHEA:46608"/>
        <dbReference type="Rhea" id="RHEA-COMP:11060"/>
        <dbReference type="Rhea" id="RHEA-COMP:11605"/>
        <dbReference type="ChEBI" id="CHEBI:15378"/>
        <dbReference type="ChEBI" id="CHEBI:30013"/>
        <dbReference type="ChEBI" id="CHEBI:30616"/>
        <dbReference type="ChEBI" id="CHEBI:61977"/>
        <dbReference type="ChEBI" id="CHEBI:456216"/>
        <dbReference type="EC" id="2.7.11.1"/>
    </reaction>
</comment>
<dbReference type="Pfam" id="PF01163">
    <property type="entry name" value="RIO1"/>
    <property type="match status" value="2"/>
</dbReference>
<comment type="similarity">
    <text evidence="1">Belongs to the protein kinase superfamily. RIO-type Ser/Thr kinase family.</text>
</comment>
<evidence type="ECO:0000256" key="7">
    <source>
        <dbReference type="ARBA" id="ARBA00022777"/>
    </source>
</evidence>
<dbReference type="Gene3D" id="1.10.510.10">
    <property type="entry name" value="Transferase(Phosphotransferase) domain 1"/>
    <property type="match status" value="1"/>
</dbReference>
<evidence type="ECO:0000256" key="8">
    <source>
        <dbReference type="ARBA" id="ARBA00022840"/>
    </source>
</evidence>
<reference evidence="14 15" key="1">
    <citation type="submission" date="2016-10" db="EMBL/GenBank/DDBJ databases">
        <title>Reductive evolution of mitochondrial metabolism and differential evolution of invasion-related proteins in Cryptosporidium.</title>
        <authorList>
            <person name="Liu S."/>
            <person name="Roellig D.M."/>
            <person name="Guo Y."/>
            <person name="Li N."/>
            <person name="Frace M.A."/>
            <person name="Tang K."/>
            <person name="Zhang L."/>
            <person name="Feng Y."/>
            <person name="Xiao L."/>
        </authorList>
    </citation>
    <scope>NUCLEOTIDE SEQUENCE [LARGE SCALE GENOMIC DNA]</scope>
    <source>
        <strain evidence="14">39726</strain>
    </source>
</reference>
<dbReference type="OrthoDB" id="205248at2759"/>
<comment type="catalytic activity">
    <reaction evidence="11">
        <text>L-seryl-[protein] + ATP = O-phospho-L-seryl-[protein] + ADP + H(+)</text>
        <dbReference type="Rhea" id="RHEA:17989"/>
        <dbReference type="Rhea" id="RHEA-COMP:9863"/>
        <dbReference type="Rhea" id="RHEA-COMP:11604"/>
        <dbReference type="ChEBI" id="CHEBI:15378"/>
        <dbReference type="ChEBI" id="CHEBI:29999"/>
        <dbReference type="ChEBI" id="CHEBI:30616"/>
        <dbReference type="ChEBI" id="CHEBI:83421"/>
        <dbReference type="ChEBI" id="CHEBI:456216"/>
        <dbReference type="EC" id="2.7.11.1"/>
    </reaction>
</comment>
<evidence type="ECO:0000256" key="3">
    <source>
        <dbReference type="ARBA" id="ARBA00022527"/>
    </source>
</evidence>
<evidence type="ECO:0000256" key="1">
    <source>
        <dbReference type="ARBA" id="ARBA00009196"/>
    </source>
</evidence>
<dbReference type="InterPro" id="IPR011009">
    <property type="entry name" value="Kinase-like_dom_sf"/>
</dbReference>
<feature type="region of interest" description="Disordered" evidence="12">
    <location>
        <begin position="591"/>
        <end position="614"/>
    </location>
</feature>
<sequence>MSTKQSGRTLAYDILPGDICKVNQVAYNQARASDEKGQKHRSRGLTRDTRATVMQALDGRTMLMLERAKKRGVFSNMYGTISTGKEANVYRGTTFFDDLKLYGSELFTRNCLSQEDLDVIDEIEKSADLNYVNRAIKVFKTSVLTFKDRSKYVEGEFRFRRGYLKSKNPRKMVTQWCEKEFRNLRRIVISGLRCPIPIYIKKHIFVMSYIGYGSNLENRVEDNKQHEIELRNNINNNTESAAPRLKDVPISLGKKNWIRLYIEMIGIMHIMFNECHLIHGDMSEYNTLFYKGHVYVIDVSQSMEHDHPLGLEFLKRDCINVTIFFNKVLQSRKNQEDIEVADNLNENDVDDEMSILNDLFSTLNNYSTNIILSPSELYNLITMIKPNDLVKFYEESLSSSNVELISNVKNIILNILESNELIWPEFDANEREYELKCSYLNSQKDIIIKNSNDNQKVFISILFFTVYHLLSNGKYNNAKFEAFNSITDKNYEDSKNKDGNSVFLNTWTPLHLNQIMDRKTLEKELERKECGQELLYGHFICDKNNNDLAYSDSVRDNESECGEDCVVRRNDISTELELEISSLSIKDDRFDLESSTNSNGEDSLHEPSEDELSEELKLNEDIQEKQIPKQFNGKIPENITKKEWKQLVKEENRERRLNKIPKHIKKKKKHSRKKNSKN</sequence>
<evidence type="ECO:0000256" key="6">
    <source>
        <dbReference type="ARBA" id="ARBA00022741"/>
    </source>
</evidence>
<name>A0A1J4MR44_9CRYT</name>
<dbReference type="InterPro" id="IPR051272">
    <property type="entry name" value="RIO-type_Ser/Thr_kinase"/>
</dbReference>
<evidence type="ECO:0000256" key="10">
    <source>
        <dbReference type="ARBA" id="ARBA00047899"/>
    </source>
</evidence>
<keyword evidence="6" id="KW-0547">Nucleotide-binding</keyword>
<keyword evidence="5" id="KW-0479">Metal-binding</keyword>
<dbReference type="SUPFAM" id="SSF56112">
    <property type="entry name" value="Protein kinase-like (PK-like)"/>
    <property type="match status" value="1"/>
</dbReference>
<protein>
    <recommendedName>
        <fullName evidence="2">non-specific serine/threonine protein kinase</fullName>
        <ecNumber evidence="2">2.7.11.1</ecNumber>
    </recommendedName>
</protein>
<evidence type="ECO:0000259" key="13">
    <source>
        <dbReference type="SMART" id="SM00090"/>
    </source>
</evidence>
<keyword evidence="7" id="KW-0418">Kinase</keyword>
<evidence type="ECO:0000256" key="11">
    <source>
        <dbReference type="ARBA" id="ARBA00048679"/>
    </source>
</evidence>
<dbReference type="SMART" id="SM00090">
    <property type="entry name" value="RIO"/>
    <property type="match status" value="1"/>
</dbReference>
<evidence type="ECO:0000256" key="5">
    <source>
        <dbReference type="ARBA" id="ARBA00022723"/>
    </source>
</evidence>